<dbReference type="AlphaFoldDB" id="A0A0E9W5E8"/>
<accession>A0A0E9W5E8</accession>
<evidence type="ECO:0000313" key="1">
    <source>
        <dbReference type="EMBL" id="JAH85536.1"/>
    </source>
</evidence>
<reference evidence="1" key="1">
    <citation type="submission" date="2014-11" db="EMBL/GenBank/DDBJ databases">
        <authorList>
            <person name="Amaro Gonzalez C."/>
        </authorList>
    </citation>
    <scope>NUCLEOTIDE SEQUENCE</scope>
</reference>
<reference evidence="1" key="2">
    <citation type="journal article" date="2015" name="Fish Shellfish Immunol.">
        <title>Early steps in the European eel (Anguilla anguilla)-Vibrio vulnificus interaction in the gills: Role of the RtxA13 toxin.</title>
        <authorList>
            <person name="Callol A."/>
            <person name="Pajuelo D."/>
            <person name="Ebbesson L."/>
            <person name="Teles M."/>
            <person name="MacKenzie S."/>
            <person name="Amaro C."/>
        </authorList>
    </citation>
    <scope>NUCLEOTIDE SEQUENCE</scope>
</reference>
<proteinExistence type="predicted"/>
<sequence>MRVGVIMDIQQSICKYLLPKYLDMLAIIIFNSVESRYRDFSL</sequence>
<dbReference type="EMBL" id="GBXM01023041">
    <property type="protein sequence ID" value="JAH85536.1"/>
    <property type="molecule type" value="Transcribed_RNA"/>
</dbReference>
<protein>
    <submittedName>
        <fullName evidence="1">Uncharacterized protein</fullName>
    </submittedName>
</protein>
<name>A0A0E9W5E8_ANGAN</name>
<organism evidence="1">
    <name type="scientific">Anguilla anguilla</name>
    <name type="common">European freshwater eel</name>
    <name type="synonym">Muraena anguilla</name>
    <dbReference type="NCBI Taxonomy" id="7936"/>
    <lineage>
        <taxon>Eukaryota</taxon>
        <taxon>Metazoa</taxon>
        <taxon>Chordata</taxon>
        <taxon>Craniata</taxon>
        <taxon>Vertebrata</taxon>
        <taxon>Euteleostomi</taxon>
        <taxon>Actinopterygii</taxon>
        <taxon>Neopterygii</taxon>
        <taxon>Teleostei</taxon>
        <taxon>Anguilliformes</taxon>
        <taxon>Anguillidae</taxon>
        <taxon>Anguilla</taxon>
    </lineage>
</organism>